<dbReference type="Pfam" id="PF13561">
    <property type="entry name" value="adh_short_C2"/>
    <property type="match status" value="1"/>
</dbReference>
<protein>
    <submittedName>
        <fullName evidence="3">3-ketoacyl-ACP reductase</fullName>
    </submittedName>
</protein>
<dbReference type="InterPro" id="IPR020904">
    <property type="entry name" value="Sc_DH/Rdtase_CS"/>
</dbReference>
<organism evidence="3 4">
    <name type="scientific">Piscinibacter terrae</name>
    <dbReference type="NCBI Taxonomy" id="2496871"/>
    <lineage>
        <taxon>Bacteria</taxon>
        <taxon>Pseudomonadati</taxon>
        <taxon>Pseudomonadota</taxon>
        <taxon>Betaproteobacteria</taxon>
        <taxon>Burkholderiales</taxon>
        <taxon>Sphaerotilaceae</taxon>
        <taxon>Piscinibacter</taxon>
    </lineage>
</organism>
<comment type="similarity">
    <text evidence="1">Belongs to the short-chain dehydrogenases/reductases (SDR) family.</text>
</comment>
<gene>
    <name evidence="3" type="ORF">DZC73_25345</name>
</gene>
<name>A0A3N7ISE5_9BURK</name>
<dbReference type="Proteomes" id="UP000267464">
    <property type="component" value="Unassembled WGS sequence"/>
</dbReference>
<dbReference type="InterPro" id="IPR002347">
    <property type="entry name" value="SDR_fam"/>
</dbReference>
<sequence>MTRSTKGLALVTGGARGIGAAIACELAGAGFSVGILDILHPEGEALAAQLSADGHSARFFHADLGAIEHHAQVLDAAVAWGGPVVTLVNNAGIPASARGDMLAVTPEAFDRVMDINLRGTFFLSQAVAARMGTDASKDGPRSIVIVSSVSAELASLERAEYCISKSALAMMAKLFALRLAPQGIAVYELRPGIIRTPMTEGVARKYDEAIANGLVPMARWGTPADVAQAVGVLASGSMSFATGSVIHMDGGLSIGKL</sequence>
<reference evidence="3 4" key="1">
    <citation type="submission" date="2018-08" db="EMBL/GenBank/DDBJ databases">
        <authorList>
            <person name="Khan S.A."/>
            <person name="Jeon C.O."/>
            <person name="Chun B.H."/>
            <person name="Jeong S.E."/>
        </authorList>
    </citation>
    <scope>NUCLEOTIDE SEQUENCE [LARGE SCALE GENOMIC DNA]</scope>
    <source>
        <strain evidence="3 4">S-16</strain>
    </source>
</reference>
<dbReference type="OrthoDB" id="9806974at2"/>
<dbReference type="SUPFAM" id="SSF51735">
    <property type="entry name" value="NAD(P)-binding Rossmann-fold domains"/>
    <property type="match status" value="1"/>
</dbReference>
<dbReference type="PROSITE" id="PS00061">
    <property type="entry name" value="ADH_SHORT"/>
    <property type="match status" value="1"/>
</dbReference>
<dbReference type="GO" id="GO:0016491">
    <property type="term" value="F:oxidoreductase activity"/>
    <property type="evidence" value="ECO:0007669"/>
    <property type="project" value="UniProtKB-KW"/>
</dbReference>
<proteinExistence type="inferred from homology"/>
<evidence type="ECO:0000256" key="1">
    <source>
        <dbReference type="ARBA" id="ARBA00006484"/>
    </source>
</evidence>
<keyword evidence="4" id="KW-1185">Reference proteome</keyword>
<evidence type="ECO:0000313" key="4">
    <source>
        <dbReference type="Proteomes" id="UP000267464"/>
    </source>
</evidence>
<dbReference type="FunFam" id="3.40.50.720:FF:000084">
    <property type="entry name" value="Short-chain dehydrogenase reductase"/>
    <property type="match status" value="1"/>
</dbReference>
<dbReference type="InterPro" id="IPR036291">
    <property type="entry name" value="NAD(P)-bd_dom_sf"/>
</dbReference>
<evidence type="ECO:0000313" key="3">
    <source>
        <dbReference type="EMBL" id="RQP21772.1"/>
    </source>
</evidence>
<reference evidence="3 4" key="2">
    <citation type="submission" date="2018-12" db="EMBL/GenBank/DDBJ databases">
        <title>Rhizobacter gummiphilus sp. nov., a rubber-degrading bacterium isolated from the soil of a botanical garden in Japan.</title>
        <authorList>
            <person name="Shunsuke S.S."/>
        </authorList>
    </citation>
    <scope>NUCLEOTIDE SEQUENCE [LARGE SCALE GENOMIC DNA]</scope>
    <source>
        <strain evidence="3 4">S-16</strain>
    </source>
</reference>
<dbReference type="RefSeq" id="WP_124543185.1">
    <property type="nucleotide sequence ID" value="NZ_QUSW01000009.1"/>
</dbReference>
<dbReference type="PRINTS" id="PR00081">
    <property type="entry name" value="GDHRDH"/>
</dbReference>
<accession>A0A3N7ISE5</accession>
<dbReference type="Gene3D" id="3.40.50.720">
    <property type="entry name" value="NAD(P)-binding Rossmann-like Domain"/>
    <property type="match status" value="1"/>
</dbReference>
<dbReference type="PANTHER" id="PTHR43639:SF1">
    <property type="entry name" value="SHORT-CHAIN DEHYDROGENASE_REDUCTASE FAMILY PROTEIN"/>
    <property type="match status" value="1"/>
</dbReference>
<dbReference type="NCBIfam" id="NF009386">
    <property type="entry name" value="PRK12745.1"/>
    <property type="match status" value="1"/>
</dbReference>
<keyword evidence="2" id="KW-0560">Oxidoreductase</keyword>
<dbReference type="AlphaFoldDB" id="A0A3N7ISE5"/>
<comment type="caution">
    <text evidence="3">The sequence shown here is derived from an EMBL/GenBank/DDBJ whole genome shotgun (WGS) entry which is preliminary data.</text>
</comment>
<dbReference type="EMBL" id="QUSW01000009">
    <property type="protein sequence ID" value="RQP21772.1"/>
    <property type="molecule type" value="Genomic_DNA"/>
</dbReference>
<dbReference type="PANTHER" id="PTHR43639">
    <property type="entry name" value="OXIDOREDUCTASE, SHORT-CHAIN DEHYDROGENASE/REDUCTASE FAMILY (AFU_ORTHOLOGUE AFUA_5G02870)"/>
    <property type="match status" value="1"/>
</dbReference>
<evidence type="ECO:0000256" key="2">
    <source>
        <dbReference type="ARBA" id="ARBA00023002"/>
    </source>
</evidence>